<evidence type="ECO:0000313" key="3">
    <source>
        <dbReference type="Proteomes" id="UP000067625"/>
    </source>
</evidence>
<keyword evidence="3" id="KW-1185">Reference proteome</keyword>
<gene>
    <name evidence="2" type="ORF">AM592_22850</name>
</gene>
<dbReference type="OrthoDB" id="2353304at2"/>
<proteinExistence type="predicted"/>
<dbReference type="RefSeq" id="WP_053605908.1">
    <property type="nucleotide sequence ID" value="NZ_CP012600.1"/>
</dbReference>
<name>A0A0M3RAY4_9BACI</name>
<organism evidence="2 3">
    <name type="scientific">Bacillus gobiensis</name>
    <dbReference type="NCBI Taxonomy" id="1441095"/>
    <lineage>
        <taxon>Bacteria</taxon>
        <taxon>Bacillati</taxon>
        <taxon>Bacillota</taxon>
        <taxon>Bacilli</taxon>
        <taxon>Bacillales</taxon>
        <taxon>Bacillaceae</taxon>
        <taxon>Bacillus</taxon>
    </lineage>
</organism>
<evidence type="ECO:0000313" key="2">
    <source>
        <dbReference type="EMBL" id="ALC84016.1"/>
    </source>
</evidence>
<dbReference type="AlphaFoldDB" id="A0A0M3RAY4"/>
<reference evidence="3" key="1">
    <citation type="submission" date="2015-08" db="EMBL/GenBank/DDBJ databases">
        <title>Genome sequencing project for genomic taxonomy and phylogenomics of Bacillus-like bacteria.</title>
        <authorList>
            <person name="Liu B."/>
            <person name="Wang J."/>
            <person name="Zhu Y."/>
            <person name="Liu G."/>
            <person name="Chen Q."/>
            <person name="Chen Z."/>
            <person name="Lan J."/>
            <person name="Che J."/>
            <person name="Ge C."/>
            <person name="Shi H."/>
            <person name="Pan Z."/>
            <person name="Liu X."/>
        </authorList>
    </citation>
    <scope>NUCLEOTIDE SEQUENCE [LARGE SCALE GENOMIC DNA]</scope>
    <source>
        <strain evidence="3">FJAT-4402</strain>
    </source>
</reference>
<dbReference type="EMBL" id="CP012600">
    <property type="protein sequence ID" value="ALC84016.1"/>
    <property type="molecule type" value="Genomic_DNA"/>
</dbReference>
<accession>A0A0M3RAY4</accession>
<feature type="domain" description="General stress protein 17M-like" evidence="1">
    <location>
        <begin position="3"/>
        <end position="99"/>
    </location>
</feature>
<dbReference type="InterPro" id="IPR025889">
    <property type="entry name" value="GSP17M-like_dom"/>
</dbReference>
<protein>
    <submittedName>
        <fullName evidence="2">General stress protein</fullName>
    </submittedName>
</protein>
<sequence>MKPVVREYTNDEKLIQDVEELKRLGVNREDIYVLSHDDDRTNRVATHANANTIGAAETGLADAVGNIFSKKGDELRNKMYDIGFSEAESASFEERLDEGKLLLFVTDNEKASLWS</sequence>
<dbReference type="Pfam" id="PF11181">
    <property type="entry name" value="YflT"/>
    <property type="match status" value="1"/>
</dbReference>
<reference evidence="2 3" key="2">
    <citation type="journal article" date="2016" name="Int. J. Syst. Evol. Microbiol.">
        <title>Bacillus gobiensis sp. nov., isolated from a soil sample.</title>
        <authorList>
            <person name="Liu B."/>
            <person name="Liu G.H."/>
            <person name="Cetin S."/>
            <person name="Schumann P."/>
            <person name="Pan Z.Z."/>
            <person name="Chen Q.Q."/>
        </authorList>
    </citation>
    <scope>NUCLEOTIDE SEQUENCE [LARGE SCALE GENOMIC DNA]</scope>
    <source>
        <strain evidence="2 3">FJAT-4402</strain>
    </source>
</reference>
<dbReference type="Proteomes" id="UP000067625">
    <property type="component" value="Chromosome"/>
</dbReference>
<dbReference type="STRING" id="1441095.AM592_22850"/>
<dbReference type="PATRIC" id="fig|1441095.3.peg.5064"/>
<evidence type="ECO:0000259" key="1">
    <source>
        <dbReference type="Pfam" id="PF11181"/>
    </source>
</evidence>